<reference evidence="2 3" key="1">
    <citation type="journal article" date="2016" name="Nat. Commun.">
        <title>Thousands of microbial genomes shed light on interconnected biogeochemical processes in an aquifer system.</title>
        <authorList>
            <person name="Anantharaman K."/>
            <person name="Brown C.T."/>
            <person name="Hug L.A."/>
            <person name="Sharon I."/>
            <person name="Castelle C.J."/>
            <person name="Probst A.J."/>
            <person name="Thomas B.C."/>
            <person name="Singh A."/>
            <person name="Wilkins M.J."/>
            <person name="Karaoz U."/>
            <person name="Brodie E.L."/>
            <person name="Williams K.H."/>
            <person name="Hubbard S.S."/>
            <person name="Banfield J.F."/>
        </authorList>
    </citation>
    <scope>NUCLEOTIDE SEQUENCE [LARGE SCALE GENOMIC DNA]</scope>
</reference>
<feature type="transmembrane region" description="Helical" evidence="1">
    <location>
        <begin position="170"/>
        <end position="189"/>
    </location>
</feature>
<comment type="caution">
    <text evidence="2">The sequence shown here is derived from an EMBL/GenBank/DDBJ whole genome shotgun (WGS) entry which is preliminary data.</text>
</comment>
<keyword evidence="1" id="KW-0472">Membrane</keyword>
<feature type="transmembrane region" description="Helical" evidence="1">
    <location>
        <begin position="46"/>
        <end position="69"/>
    </location>
</feature>
<protein>
    <submittedName>
        <fullName evidence="2">Uncharacterized protein</fullName>
    </submittedName>
</protein>
<keyword evidence="1" id="KW-1133">Transmembrane helix</keyword>
<keyword evidence="1" id="KW-0812">Transmembrane</keyword>
<accession>A0A1F6DYJ8</accession>
<dbReference type="Proteomes" id="UP000177652">
    <property type="component" value="Unassembled WGS sequence"/>
</dbReference>
<evidence type="ECO:0000256" key="1">
    <source>
        <dbReference type="SAM" id="Phobius"/>
    </source>
</evidence>
<dbReference type="EMBL" id="MFLK01000005">
    <property type="protein sequence ID" value="OGG66514.1"/>
    <property type="molecule type" value="Genomic_DNA"/>
</dbReference>
<evidence type="ECO:0000313" key="3">
    <source>
        <dbReference type="Proteomes" id="UP000177652"/>
    </source>
</evidence>
<gene>
    <name evidence="2" type="ORF">A3D71_04215</name>
</gene>
<organism evidence="2 3">
    <name type="scientific">Candidatus Kaiserbacteria bacterium RIFCSPHIGHO2_02_FULL_55_20</name>
    <dbReference type="NCBI Taxonomy" id="1798497"/>
    <lineage>
        <taxon>Bacteria</taxon>
        <taxon>Candidatus Kaiseribacteriota</taxon>
    </lineage>
</organism>
<proteinExistence type="predicted"/>
<evidence type="ECO:0000313" key="2">
    <source>
        <dbReference type="EMBL" id="OGG66514.1"/>
    </source>
</evidence>
<name>A0A1F6DYJ8_9BACT</name>
<dbReference type="AlphaFoldDB" id="A0A1F6DYJ8"/>
<feature type="transmembrane region" description="Helical" evidence="1">
    <location>
        <begin position="81"/>
        <end position="99"/>
    </location>
</feature>
<feature type="transmembrane region" description="Helical" evidence="1">
    <location>
        <begin position="111"/>
        <end position="130"/>
    </location>
</feature>
<sequence length="388" mass="42351">MAYTTTPLPSAVRGEGDLLNGLVASFSTHESTVSTLQFLNTALNTAIGLLITVTVVVFFVYLVCWYVSGRDTDQEKQAVRGAMRTFIALFLMINIWSVMTLLNTMVAMSDITAWVVFCTAFFLLGFWSLFGAGEPLVRLFAHTLNTGLDATTSLLSRHVKRFKRLSPDTARLFALLFVGALITIVGFFATDNPSPAEQGGAPPRKAITYSNPLVYEKGDASLENNHYVNKRYGIEITYPDGWTVSEATTNGSLVYAYDKEHGIYSFLNAGTYADLAAGSRQEYLTALWRVEKNIHLNFASSSVGILSSETTPYADVGGSTSTLLRFASFWNLTDGTIGPVIDSYVMFGTGPVYFTLQLGTANAQLGFDVLNDTSAEIVNSIRVLPARL</sequence>